<gene>
    <name evidence="1" type="ORF">BPOR_0493g00120</name>
</gene>
<evidence type="ECO:0000313" key="2">
    <source>
        <dbReference type="Proteomes" id="UP000297280"/>
    </source>
</evidence>
<comment type="caution">
    <text evidence="1">The sequence shown here is derived from an EMBL/GenBank/DDBJ whole genome shotgun (WGS) entry which is preliminary data.</text>
</comment>
<sequence>MADRHTTFARDSERVEWEKMNLGDPPDTPISEINARKRAWHKDSLFRRFQLGEFKKPKLATARSKHG</sequence>
<accession>A0A4Z1KRH0</accession>
<dbReference type="AlphaFoldDB" id="A0A4Z1KRH0"/>
<keyword evidence="2" id="KW-1185">Reference proteome</keyword>
<protein>
    <submittedName>
        <fullName evidence="1">Uncharacterized protein</fullName>
    </submittedName>
</protein>
<evidence type="ECO:0000313" key="1">
    <source>
        <dbReference type="EMBL" id="TGO84545.1"/>
    </source>
</evidence>
<name>A0A4Z1KRH0_9HELO</name>
<dbReference type="Proteomes" id="UP000297280">
    <property type="component" value="Unassembled WGS sequence"/>
</dbReference>
<proteinExistence type="predicted"/>
<dbReference type="EMBL" id="PQXO01000492">
    <property type="protein sequence ID" value="TGO84545.1"/>
    <property type="molecule type" value="Genomic_DNA"/>
</dbReference>
<organism evidence="1 2">
    <name type="scientific">Botrytis porri</name>
    <dbReference type="NCBI Taxonomy" id="87229"/>
    <lineage>
        <taxon>Eukaryota</taxon>
        <taxon>Fungi</taxon>
        <taxon>Dikarya</taxon>
        <taxon>Ascomycota</taxon>
        <taxon>Pezizomycotina</taxon>
        <taxon>Leotiomycetes</taxon>
        <taxon>Helotiales</taxon>
        <taxon>Sclerotiniaceae</taxon>
        <taxon>Botrytis</taxon>
    </lineage>
</organism>
<reference evidence="1 2" key="1">
    <citation type="submission" date="2017-12" db="EMBL/GenBank/DDBJ databases">
        <title>Comparative genomics of Botrytis spp.</title>
        <authorList>
            <person name="Valero-Jimenez C.A."/>
            <person name="Tapia P."/>
            <person name="Veloso J."/>
            <person name="Silva-Moreno E."/>
            <person name="Staats M."/>
            <person name="Valdes J.H."/>
            <person name="Van Kan J.A.L."/>
        </authorList>
    </citation>
    <scope>NUCLEOTIDE SEQUENCE [LARGE SCALE GENOMIC DNA]</scope>
    <source>
        <strain evidence="1 2">MUCL3349</strain>
    </source>
</reference>